<gene>
    <name evidence="6" type="primary">rsmH</name>
    <name evidence="7" type="ORF">UU65_C0002G0089</name>
</gene>
<dbReference type="PANTHER" id="PTHR11265">
    <property type="entry name" value="S-ADENOSYL-METHYLTRANSFERASE MRAW"/>
    <property type="match status" value="1"/>
</dbReference>
<dbReference type="EMBL" id="LCBL01000002">
    <property type="protein sequence ID" value="KKS09311.1"/>
    <property type="molecule type" value="Genomic_DNA"/>
</dbReference>
<evidence type="ECO:0000256" key="1">
    <source>
        <dbReference type="ARBA" id="ARBA00010396"/>
    </source>
</evidence>
<keyword evidence="4 6" id="KW-0808">Transferase</keyword>
<dbReference type="GO" id="GO:0005737">
    <property type="term" value="C:cytoplasm"/>
    <property type="evidence" value="ECO:0007669"/>
    <property type="project" value="UniProtKB-SubCell"/>
</dbReference>
<dbReference type="NCBIfam" id="TIGR00006">
    <property type="entry name" value="16S rRNA (cytosine(1402)-N(4))-methyltransferase RsmH"/>
    <property type="match status" value="1"/>
</dbReference>
<feature type="binding site" evidence="6">
    <location>
        <position position="103"/>
    </location>
    <ligand>
        <name>S-adenosyl-L-methionine</name>
        <dbReference type="ChEBI" id="CHEBI:59789"/>
    </ligand>
</feature>
<comment type="caution">
    <text evidence="7">The sequence shown here is derived from an EMBL/GenBank/DDBJ whole genome shotgun (WGS) entry which is preliminary data.</text>
</comment>
<sequence>MSNNFYHIPVLLTETIEALNLKSGLTIVDGTLGGGGHAKLILEKILPNGRLIGIDQDAEALKAAKENLEDFKENTVFVHDNFRNLNQILDSLGIEKVNGILLDLGVSMHQIMSSLRGFSFAGFEENLNAPLDMRMNRDNPITAENILNEYGEAELEELLRKLGEERFARSIAKMIVLKRPLKSVNALLEAIKAGTPPKYRFGKPTAAWAGNVFRAVRMEVNEELEVVREVLDVALNRLNTGGRLAIITFHSLEDRIVKQTFKNWAEEIKPQPGFGVTQKKAIAKIVTRKPILPTADEVKSNPASSSAKLRVVEKI</sequence>
<dbReference type="SUPFAM" id="SSF53335">
    <property type="entry name" value="S-adenosyl-L-methionine-dependent methyltransferases"/>
    <property type="match status" value="1"/>
</dbReference>
<feature type="binding site" evidence="6">
    <location>
        <position position="110"/>
    </location>
    <ligand>
        <name>S-adenosyl-L-methionine</name>
        <dbReference type="ChEBI" id="CHEBI:59789"/>
    </ligand>
</feature>
<dbReference type="InterPro" id="IPR029063">
    <property type="entry name" value="SAM-dependent_MTases_sf"/>
</dbReference>
<dbReference type="PIRSF" id="PIRSF004486">
    <property type="entry name" value="MraW"/>
    <property type="match status" value="1"/>
</dbReference>
<organism evidence="7 8">
    <name type="scientific">candidate division CPR2 bacterium GW2011_GWC1_41_48</name>
    <dbReference type="NCBI Taxonomy" id="1618344"/>
    <lineage>
        <taxon>Bacteria</taxon>
        <taxon>Bacteria division CPR2</taxon>
    </lineage>
</organism>
<keyword evidence="2 6" id="KW-0698">rRNA processing</keyword>
<reference evidence="7 8" key="1">
    <citation type="journal article" date="2015" name="Nature">
        <title>rRNA introns, odd ribosomes, and small enigmatic genomes across a large radiation of phyla.</title>
        <authorList>
            <person name="Brown C.T."/>
            <person name="Hug L.A."/>
            <person name="Thomas B.C."/>
            <person name="Sharon I."/>
            <person name="Castelle C.J."/>
            <person name="Singh A."/>
            <person name="Wilkins M.J."/>
            <person name="Williams K.H."/>
            <person name="Banfield J.F."/>
        </authorList>
    </citation>
    <scope>NUCLEOTIDE SEQUENCE [LARGE SCALE GENOMIC DNA]</scope>
</reference>
<dbReference type="PANTHER" id="PTHR11265:SF0">
    <property type="entry name" value="12S RRNA N4-METHYLCYTIDINE METHYLTRANSFERASE"/>
    <property type="match status" value="1"/>
</dbReference>
<feature type="binding site" evidence="6">
    <location>
        <begin position="35"/>
        <end position="37"/>
    </location>
    <ligand>
        <name>S-adenosyl-L-methionine</name>
        <dbReference type="ChEBI" id="CHEBI:59789"/>
    </ligand>
</feature>
<dbReference type="EC" id="2.1.1.199" evidence="6"/>
<evidence type="ECO:0000256" key="3">
    <source>
        <dbReference type="ARBA" id="ARBA00022603"/>
    </source>
</evidence>
<dbReference type="Proteomes" id="UP000033869">
    <property type="component" value="Unassembled WGS sequence"/>
</dbReference>
<keyword evidence="6" id="KW-0963">Cytoplasm</keyword>
<comment type="subcellular location">
    <subcellularLocation>
        <location evidence="6">Cytoplasm</location>
    </subcellularLocation>
</comment>
<keyword evidence="3 6" id="KW-0489">Methyltransferase</keyword>
<dbReference type="SUPFAM" id="SSF81799">
    <property type="entry name" value="Putative methyltransferase TM0872, insert domain"/>
    <property type="match status" value="1"/>
</dbReference>
<dbReference type="Pfam" id="PF01795">
    <property type="entry name" value="Methyltransf_5"/>
    <property type="match status" value="1"/>
</dbReference>
<accession>A0A0G0YIE2</accession>
<name>A0A0G0YIE2_UNCC2</name>
<feature type="binding site" evidence="6">
    <location>
        <position position="82"/>
    </location>
    <ligand>
        <name>S-adenosyl-L-methionine</name>
        <dbReference type="ChEBI" id="CHEBI:59789"/>
    </ligand>
</feature>
<comment type="function">
    <text evidence="6">Specifically methylates the N4 position of cytidine in position 1402 (C1402) of 16S rRNA.</text>
</comment>
<dbReference type="InterPro" id="IPR023397">
    <property type="entry name" value="SAM-dep_MeTrfase_MraW_recog"/>
</dbReference>
<comment type="similarity">
    <text evidence="1 6">Belongs to the methyltransferase superfamily. RsmH family.</text>
</comment>
<evidence type="ECO:0000313" key="8">
    <source>
        <dbReference type="Proteomes" id="UP000033869"/>
    </source>
</evidence>
<evidence type="ECO:0000256" key="5">
    <source>
        <dbReference type="ARBA" id="ARBA00022691"/>
    </source>
</evidence>
<evidence type="ECO:0000256" key="2">
    <source>
        <dbReference type="ARBA" id="ARBA00022552"/>
    </source>
</evidence>
<comment type="catalytic activity">
    <reaction evidence="6">
        <text>cytidine(1402) in 16S rRNA + S-adenosyl-L-methionine = N(4)-methylcytidine(1402) in 16S rRNA + S-adenosyl-L-homocysteine + H(+)</text>
        <dbReference type="Rhea" id="RHEA:42928"/>
        <dbReference type="Rhea" id="RHEA-COMP:10286"/>
        <dbReference type="Rhea" id="RHEA-COMP:10287"/>
        <dbReference type="ChEBI" id="CHEBI:15378"/>
        <dbReference type="ChEBI" id="CHEBI:57856"/>
        <dbReference type="ChEBI" id="CHEBI:59789"/>
        <dbReference type="ChEBI" id="CHEBI:74506"/>
        <dbReference type="ChEBI" id="CHEBI:82748"/>
        <dbReference type="EC" id="2.1.1.199"/>
    </reaction>
</comment>
<evidence type="ECO:0000256" key="6">
    <source>
        <dbReference type="HAMAP-Rule" id="MF_01007"/>
    </source>
</evidence>
<dbReference type="Gene3D" id="1.10.150.170">
    <property type="entry name" value="Putative methyltransferase TM0872, insert domain"/>
    <property type="match status" value="1"/>
</dbReference>
<dbReference type="InterPro" id="IPR002903">
    <property type="entry name" value="RsmH"/>
</dbReference>
<dbReference type="GO" id="GO:0071424">
    <property type="term" value="F:rRNA (cytosine-N4-)-methyltransferase activity"/>
    <property type="evidence" value="ECO:0007669"/>
    <property type="project" value="UniProtKB-UniRule"/>
</dbReference>
<feature type="binding site" evidence="6">
    <location>
        <position position="55"/>
    </location>
    <ligand>
        <name>S-adenosyl-L-methionine</name>
        <dbReference type="ChEBI" id="CHEBI:59789"/>
    </ligand>
</feature>
<evidence type="ECO:0000313" key="7">
    <source>
        <dbReference type="EMBL" id="KKS09311.1"/>
    </source>
</evidence>
<dbReference type="PATRIC" id="fig|1618344.3.peg.420"/>
<dbReference type="HAMAP" id="MF_01007">
    <property type="entry name" value="16SrRNA_methyltr_H"/>
    <property type="match status" value="1"/>
</dbReference>
<proteinExistence type="inferred from homology"/>
<keyword evidence="5 6" id="KW-0949">S-adenosyl-L-methionine</keyword>
<evidence type="ECO:0000256" key="4">
    <source>
        <dbReference type="ARBA" id="ARBA00022679"/>
    </source>
</evidence>
<dbReference type="GO" id="GO:0070475">
    <property type="term" value="P:rRNA base methylation"/>
    <property type="evidence" value="ECO:0007669"/>
    <property type="project" value="UniProtKB-UniRule"/>
</dbReference>
<protein>
    <recommendedName>
        <fullName evidence="6">Ribosomal RNA small subunit methyltransferase H</fullName>
        <ecNumber evidence="6">2.1.1.199</ecNumber>
    </recommendedName>
    <alternativeName>
        <fullName evidence="6">16S rRNA m(4)C1402 methyltransferase</fullName>
    </alternativeName>
    <alternativeName>
        <fullName evidence="6">rRNA (cytosine-N(4)-)-methyltransferase RsmH</fullName>
    </alternativeName>
</protein>
<dbReference type="Gene3D" id="3.40.50.150">
    <property type="entry name" value="Vaccinia Virus protein VP39"/>
    <property type="match status" value="1"/>
</dbReference>
<dbReference type="AlphaFoldDB" id="A0A0G0YIE2"/>